<feature type="transmembrane region" description="Helical" evidence="1">
    <location>
        <begin position="88"/>
        <end position="114"/>
    </location>
</feature>
<keyword evidence="1" id="KW-0812">Transmembrane</keyword>
<keyword evidence="3" id="KW-1185">Reference proteome</keyword>
<reference evidence="2" key="1">
    <citation type="journal article" date="2020" name="bioRxiv">
        <title>Comparative genomics of Chlamydomonas.</title>
        <authorList>
            <person name="Craig R.J."/>
            <person name="Hasan A.R."/>
            <person name="Ness R.W."/>
            <person name="Keightley P.D."/>
        </authorList>
    </citation>
    <scope>NUCLEOTIDE SEQUENCE</scope>
    <source>
        <strain evidence="2">CCAP 11/70</strain>
    </source>
</reference>
<accession>A0A835Y4X1</accession>
<evidence type="ECO:0000313" key="2">
    <source>
        <dbReference type="EMBL" id="KAG2496457.1"/>
    </source>
</evidence>
<dbReference type="OrthoDB" id="531651at2759"/>
<dbReference type="EMBL" id="JAEHOE010000019">
    <property type="protein sequence ID" value="KAG2496457.1"/>
    <property type="molecule type" value="Genomic_DNA"/>
</dbReference>
<dbReference type="AlphaFoldDB" id="A0A835Y4X1"/>
<protein>
    <submittedName>
        <fullName evidence="2">Uncharacterized protein</fullName>
    </submittedName>
</protein>
<gene>
    <name evidence="2" type="ORF">HYH03_005680</name>
</gene>
<evidence type="ECO:0000256" key="1">
    <source>
        <dbReference type="SAM" id="Phobius"/>
    </source>
</evidence>
<evidence type="ECO:0000313" key="3">
    <source>
        <dbReference type="Proteomes" id="UP000612055"/>
    </source>
</evidence>
<feature type="transmembrane region" description="Helical" evidence="1">
    <location>
        <begin position="12"/>
        <end position="32"/>
    </location>
</feature>
<organism evidence="2 3">
    <name type="scientific">Edaphochlamys debaryana</name>
    <dbReference type="NCBI Taxonomy" id="47281"/>
    <lineage>
        <taxon>Eukaryota</taxon>
        <taxon>Viridiplantae</taxon>
        <taxon>Chlorophyta</taxon>
        <taxon>core chlorophytes</taxon>
        <taxon>Chlorophyceae</taxon>
        <taxon>CS clade</taxon>
        <taxon>Chlamydomonadales</taxon>
        <taxon>Chlamydomonadales incertae sedis</taxon>
        <taxon>Edaphochlamys</taxon>
    </lineage>
</organism>
<sequence>MDAAKPPATLRAICTASVVVSLVVHSFVHLARGPDGTRSWRSFISATPVTPAWWADAALQLVAFGLLVTSVLYSWLPSGYTIDMKKTVLVRTVALPWSLYCASLIAADVAHLALGHGPRALLATSLAGSVAGFAALYGCLVRLHPLMVRVRKAEAGLVNAKSSLVRTGPGWLKAYLLFRLPTAMAAALCAARATSDTVAAAMMALGASLHQALNPSLGVLVALMVLAIVLLQQLDDVAFAATVWLWLMGLVVATHTHLMVKCFCIALVMALAMRTAFKYVPEDDQELTVKKD</sequence>
<comment type="caution">
    <text evidence="2">The sequence shown here is derived from an EMBL/GenBank/DDBJ whole genome shotgun (WGS) entry which is preliminary data.</text>
</comment>
<keyword evidence="1" id="KW-0472">Membrane</keyword>
<dbReference type="Proteomes" id="UP000612055">
    <property type="component" value="Unassembled WGS sequence"/>
</dbReference>
<feature type="transmembrane region" description="Helical" evidence="1">
    <location>
        <begin position="120"/>
        <end position="143"/>
    </location>
</feature>
<proteinExistence type="predicted"/>
<feature type="transmembrane region" description="Helical" evidence="1">
    <location>
        <begin position="212"/>
        <end position="231"/>
    </location>
</feature>
<name>A0A835Y4X1_9CHLO</name>
<feature type="transmembrane region" description="Helical" evidence="1">
    <location>
        <begin position="243"/>
        <end position="272"/>
    </location>
</feature>
<keyword evidence="1" id="KW-1133">Transmembrane helix</keyword>
<feature type="transmembrane region" description="Helical" evidence="1">
    <location>
        <begin position="52"/>
        <end position="76"/>
    </location>
</feature>